<dbReference type="InterPro" id="IPR013785">
    <property type="entry name" value="Aldolase_TIM"/>
</dbReference>
<gene>
    <name evidence="6" type="ORF">LXN57_32205</name>
</gene>
<keyword evidence="3" id="KW-0408">Iron</keyword>
<evidence type="ECO:0000256" key="2">
    <source>
        <dbReference type="ARBA" id="ARBA00022723"/>
    </source>
</evidence>
<evidence type="ECO:0000256" key="1">
    <source>
        <dbReference type="ARBA" id="ARBA00022691"/>
    </source>
</evidence>
<dbReference type="RefSeq" id="WP_251801959.1">
    <property type="nucleotide sequence ID" value="NZ_JAMQOL010000047.1"/>
</dbReference>
<dbReference type="SFLD" id="SFLDS00029">
    <property type="entry name" value="Radical_SAM"/>
    <property type="match status" value="1"/>
</dbReference>
<evidence type="ECO:0000256" key="3">
    <source>
        <dbReference type="ARBA" id="ARBA00023004"/>
    </source>
</evidence>
<dbReference type="Proteomes" id="UP001523216">
    <property type="component" value="Unassembled WGS sequence"/>
</dbReference>
<reference evidence="6 7" key="1">
    <citation type="submission" date="2022-06" db="EMBL/GenBank/DDBJ databases">
        <title>Actinoplanes abujensis sp. nov., isolated from Nigerian arid soil.</title>
        <authorList>
            <person name="Ding P."/>
        </authorList>
    </citation>
    <scope>NUCLEOTIDE SEQUENCE [LARGE SCALE GENOMIC DNA]</scope>
    <source>
        <strain evidence="7">TRM88002</strain>
    </source>
</reference>
<dbReference type="SFLD" id="SFLDG01067">
    <property type="entry name" value="SPASM/twitch_domain_containing"/>
    <property type="match status" value="1"/>
</dbReference>
<organism evidence="6 7">
    <name type="scientific">Paractinoplanes hotanensis</name>
    <dbReference type="NCBI Taxonomy" id="2906497"/>
    <lineage>
        <taxon>Bacteria</taxon>
        <taxon>Bacillati</taxon>
        <taxon>Actinomycetota</taxon>
        <taxon>Actinomycetes</taxon>
        <taxon>Micromonosporales</taxon>
        <taxon>Micromonosporaceae</taxon>
        <taxon>Paractinoplanes</taxon>
    </lineage>
</organism>
<dbReference type="InterPro" id="IPR058240">
    <property type="entry name" value="rSAM_sf"/>
</dbReference>
<evidence type="ECO:0000313" key="7">
    <source>
        <dbReference type="Proteomes" id="UP001523216"/>
    </source>
</evidence>
<dbReference type="CDD" id="cd01335">
    <property type="entry name" value="Radical_SAM"/>
    <property type="match status" value="1"/>
</dbReference>
<proteinExistence type="predicted"/>
<dbReference type="EMBL" id="JAMQOL010000047">
    <property type="protein sequence ID" value="MCM4082240.1"/>
    <property type="molecule type" value="Genomic_DNA"/>
</dbReference>
<keyword evidence="4" id="KW-0411">Iron-sulfur</keyword>
<dbReference type="SFLD" id="SFLDG01386">
    <property type="entry name" value="main_SPASM_domain-containing"/>
    <property type="match status" value="1"/>
</dbReference>
<dbReference type="InterPro" id="IPR007197">
    <property type="entry name" value="rSAM"/>
</dbReference>
<name>A0ABT0Y870_9ACTN</name>
<evidence type="ECO:0000259" key="5">
    <source>
        <dbReference type="PROSITE" id="PS51918"/>
    </source>
</evidence>
<keyword evidence="7" id="KW-1185">Reference proteome</keyword>
<keyword evidence="1" id="KW-0949">S-adenosyl-L-methionine</keyword>
<sequence length="400" mass="43665">MTATPLGFPRTVRAAGSLPLLAAPTVQGTTDRYGHARLPAGARAVDPGHVDRIAYGRFRNLYLYITNACQLRCEHCYMGERLDEAQRMSLDQSLGTLHYMRKMGSSKLTILGGEPTLHPDYETVIRAAKAMGYEQVITTSNGLDPAMRKFAIMTPDDFAYVQISLDGGSAASHDRIRGAGRFDETLANVARLAAAGFDTRLICTVNNVNAGDALDLLGIADKLGVSLVKYHVFSTIGAGSSHGGQQMAMAPREWIAFYKQLESVAGQYRTRVWYQPTFALREDLPRYADQGYYGCIGRTLDRASIFPDGRMYVCSYLFDTNLFYAQFDDGQLRVNSGDNEFDLFTRPLSRPSCGSCTAGCGGGCPAEQVVMNTSACAEDPEVVSVCRLWKADIVTRATAG</sequence>
<evidence type="ECO:0000313" key="6">
    <source>
        <dbReference type="EMBL" id="MCM4082240.1"/>
    </source>
</evidence>
<evidence type="ECO:0000256" key="4">
    <source>
        <dbReference type="ARBA" id="ARBA00023014"/>
    </source>
</evidence>
<dbReference type="InterPro" id="IPR050377">
    <property type="entry name" value="Radical_SAM_PqqE_MftC-like"/>
</dbReference>
<accession>A0ABT0Y870</accession>
<protein>
    <submittedName>
        <fullName evidence="6">Radical SAM protein</fullName>
    </submittedName>
</protein>
<dbReference type="SUPFAM" id="SSF102114">
    <property type="entry name" value="Radical SAM enzymes"/>
    <property type="match status" value="1"/>
</dbReference>
<keyword evidence="2" id="KW-0479">Metal-binding</keyword>
<dbReference type="PANTHER" id="PTHR11228:SF7">
    <property type="entry name" value="PQQA PEPTIDE CYCLASE"/>
    <property type="match status" value="1"/>
</dbReference>
<dbReference type="Pfam" id="PF04055">
    <property type="entry name" value="Radical_SAM"/>
    <property type="match status" value="1"/>
</dbReference>
<dbReference type="PROSITE" id="PS51918">
    <property type="entry name" value="RADICAL_SAM"/>
    <property type="match status" value="1"/>
</dbReference>
<dbReference type="Gene3D" id="3.20.20.70">
    <property type="entry name" value="Aldolase class I"/>
    <property type="match status" value="1"/>
</dbReference>
<feature type="domain" description="Radical SAM core" evidence="5">
    <location>
        <begin position="55"/>
        <end position="275"/>
    </location>
</feature>
<comment type="caution">
    <text evidence="6">The sequence shown here is derived from an EMBL/GenBank/DDBJ whole genome shotgun (WGS) entry which is preliminary data.</text>
</comment>
<dbReference type="PANTHER" id="PTHR11228">
    <property type="entry name" value="RADICAL SAM DOMAIN PROTEIN"/>
    <property type="match status" value="1"/>
</dbReference>